<dbReference type="SUPFAM" id="SSF48452">
    <property type="entry name" value="TPR-like"/>
    <property type="match status" value="1"/>
</dbReference>
<dbReference type="InterPro" id="IPR011990">
    <property type="entry name" value="TPR-like_helical_dom_sf"/>
</dbReference>
<name>A0ABD4TJW9_9EURY</name>
<sequence length="596" mass="67475">MKDTAPEDRIHQAFLLYETGAYEESFALCSGSKEIALEILAAENLLALGRLAEAEAAFRDLISTIPGSSKAHFGLAEVLRRRGDERALAEYAEAVRLDETNIPALRHYSRFLIERGDHRGAIPVQKALARGSQNPADTLQLLRSLVAIGEAEEAIALYEESLRVRTSNPGFIEALIASKRYAEAATAAEETWREKGEAIYLHLWLEALARTDPDAAYELYKIHIREHPDTELLFSAALLAKQLQHYYEAMEMLHLLREQQNEPIYHLLLCDLLRVQGDMDSAEEEYSQLLSCQLGSLEHPETLGVIIRKYIDFLELRKEQDEVIEQISALLEPHPSWACLVSLGEMFERYGDLPRARDAFYRGYRSHFLRGGIPYAAFCARNNEMREAPKVILYILSHLRKTGDLEMVAEAIVHGEEKLYQIMKITHALIQRLIEMIPDLSANGREILAVASLYAASDALHKRDYQACKEHCLIGLDMMPCYPSSIRIEDFIPLLSQAKDHALSEQPVIQQVKVEEVSEEVPIAERLMLTEKEEKALAFIREHSEANEMELRSLLGTRRVAGIINEIIRKAGEEGISVIGKRGISENGEIYAWVFR</sequence>
<keyword evidence="2" id="KW-1185">Reference proteome</keyword>
<proteinExistence type="predicted"/>
<dbReference type="Pfam" id="PF13432">
    <property type="entry name" value="TPR_16"/>
    <property type="match status" value="1"/>
</dbReference>
<dbReference type="Proteomes" id="UP001524383">
    <property type="component" value="Unassembled WGS sequence"/>
</dbReference>
<comment type="caution">
    <text evidence="1">The sequence shown here is derived from an EMBL/GenBank/DDBJ whole genome shotgun (WGS) entry which is preliminary data.</text>
</comment>
<evidence type="ECO:0008006" key="3">
    <source>
        <dbReference type="Google" id="ProtNLM"/>
    </source>
</evidence>
<dbReference type="RefSeq" id="WP_255332181.1">
    <property type="nucleotide sequence ID" value="NZ_VOTZ01000007.1"/>
</dbReference>
<dbReference type="Gene3D" id="1.25.40.10">
    <property type="entry name" value="Tetratricopeptide repeat domain"/>
    <property type="match status" value="2"/>
</dbReference>
<gene>
    <name evidence="1" type="ORF">FTO68_04440</name>
</gene>
<dbReference type="AlphaFoldDB" id="A0ABD4TJW9"/>
<accession>A0ABD4TJW9</accession>
<evidence type="ECO:0000313" key="1">
    <source>
        <dbReference type="EMBL" id="MCQ1538238.1"/>
    </source>
</evidence>
<organism evidence="1 2">
    <name type="scientific">Methanocalculus taiwanensis</name>
    <dbReference type="NCBI Taxonomy" id="106207"/>
    <lineage>
        <taxon>Archaea</taxon>
        <taxon>Methanobacteriati</taxon>
        <taxon>Methanobacteriota</taxon>
        <taxon>Stenosarchaea group</taxon>
        <taxon>Methanomicrobia</taxon>
        <taxon>Methanomicrobiales</taxon>
        <taxon>Methanocalculaceae</taxon>
        <taxon>Methanocalculus</taxon>
    </lineage>
</organism>
<dbReference type="EMBL" id="VOTZ01000007">
    <property type="protein sequence ID" value="MCQ1538238.1"/>
    <property type="molecule type" value="Genomic_DNA"/>
</dbReference>
<protein>
    <recommendedName>
        <fullName evidence="3">Tetratricopeptide repeat protein</fullName>
    </recommendedName>
</protein>
<evidence type="ECO:0000313" key="2">
    <source>
        <dbReference type="Proteomes" id="UP001524383"/>
    </source>
</evidence>
<reference evidence="1 2" key="1">
    <citation type="submission" date="2019-08" db="EMBL/GenBank/DDBJ databases">
        <authorList>
            <person name="Chen S.-C."/>
            <person name="Lai M.-C."/>
            <person name="You Y.-T."/>
        </authorList>
    </citation>
    <scope>NUCLEOTIDE SEQUENCE [LARGE SCALE GENOMIC DNA]</scope>
    <source>
        <strain evidence="1 2">P2F9704a</strain>
    </source>
</reference>